<evidence type="ECO:0000256" key="1">
    <source>
        <dbReference type="SAM" id="MobiDB-lite"/>
    </source>
</evidence>
<feature type="compositionally biased region" description="Low complexity" evidence="1">
    <location>
        <begin position="77"/>
        <end position="90"/>
    </location>
</feature>
<feature type="compositionally biased region" description="Polar residues" evidence="1">
    <location>
        <begin position="101"/>
        <end position="111"/>
    </location>
</feature>
<sequence length="142" mass="14660">MRVERASRAESTAASVSSRRSSGPCTDDRLVTTTTNVCTKCMLPKRPPSTGAHAHTKQPSQATILEETNDVFSKGLAAAGPTATAPVRTASPCLSRRTSSRSDATEPSSSDLEARSDLGGPCTNQHSEAVHVPAAQAAAAAQ</sequence>
<name>A0A9C6UA98_FRAOC</name>
<dbReference type="KEGG" id="foc:113214053"/>
<protein>
    <submittedName>
        <fullName evidence="3">Uncharacterized protein LOC113214053</fullName>
    </submittedName>
</protein>
<gene>
    <name evidence="3" type="primary">LOC113214053</name>
</gene>
<accession>A0A9C6UA98</accession>
<dbReference type="Proteomes" id="UP000504606">
    <property type="component" value="Unplaced"/>
</dbReference>
<feature type="region of interest" description="Disordered" evidence="1">
    <location>
        <begin position="75"/>
        <end position="142"/>
    </location>
</feature>
<dbReference type="RefSeq" id="XP_052123973.1">
    <property type="nucleotide sequence ID" value="XM_052268013.1"/>
</dbReference>
<dbReference type="GeneID" id="113214053"/>
<evidence type="ECO:0000313" key="3">
    <source>
        <dbReference type="RefSeq" id="XP_052123973.1"/>
    </source>
</evidence>
<keyword evidence="2" id="KW-1185">Reference proteome</keyword>
<reference evidence="3" key="1">
    <citation type="submission" date="2025-08" db="UniProtKB">
        <authorList>
            <consortium name="RefSeq"/>
        </authorList>
    </citation>
    <scope>IDENTIFICATION</scope>
    <source>
        <tissue evidence="3">Whole organism</tissue>
    </source>
</reference>
<proteinExistence type="predicted"/>
<feature type="compositionally biased region" description="Low complexity" evidence="1">
    <location>
        <begin position="9"/>
        <end position="22"/>
    </location>
</feature>
<organism evidence="2 3">
    <name type="scientific">Frankliniella occidentalis</name>
    <name type="common">Western flower thrips</name>
    <name type="synonym">Euthrips occidentalis</name>
    <dbReference type="NCBI Taxonomy" id="133901"/>
    <lineage>
        <taxon>Eukaryota</taxon>
        <taxon>Metazoa</taxon>
        <taxon>Ecdysozoa</taxon>
        <taxon>Arthropoda</taxon>
        <taxon>Hexapoda</taxon>
        <taxon>Insecta</taxon>
        <taxon>Pterygota</taxon>
        <taxon>Neoptera</taxon>
        <taxon>Paraneoptera</taxon>
        <taxon>Thysanoptera</taxon>
        <taxon>Terebrantia</taxon>
        <taxon>Thripoidea</taxon>
        <taxon>Thripidae</taxon>
        <taxon>Frankliniella</taxon>
    </lineage>
</organism>
<dbReference type="AlphaFoldDB" id="A0A9C6UA98"/>
<evidence type="ECO:0000313" key="2">
    <source>
        <dbReference type="Proteomes" id="UP000504606"/>
    </source>
</evidence>
<feature type="region of interest" description="Disordered" evidence="1">
    <location>
        <begin position="1"/>
        <end position="62"/>
    </location>
</feature>